<name>A0A517MXC0_9BACT</name>
<feature type="signal peptide" evidence="2">
    <location>
        <begin position="1"/>
        <end position="29"/>
    </location>
</feature>
<gene>
    <name evidence="3" type="ORF">HG15A2_28520</name>
</gene>
<dbReference type="EMBL" id="CP036263">
    <property type="protein sequence ID" value="QDS99528.1"/>
    <property type="molecule type" value="Genomic_DNA"/>
</dbReference>
<dbReference type="AlphaFoldDB" id="A0A517MXC0"/>
<protein>
    <submittedName>
        <fullName evidence="3">Uncharacterized protein</fullName>
    </submittedName>
</protein>
<dbReference type="OrthoDB" id="260568at2"/>
<feature type="region of interest" description="Disordered" evidence="1">
    <location>
        <begin position="34"/>
        <end position="126"/>
    </location>
</feature>
<keyword evidence="2" id="KW-0732">Signal</keyword>
<proteinExistence type="predicted"/>
<organism evidence="3 4">
    <name type="scientific">Adhaeretor mobilis</name>
    <dbReference type="NCBI Taxonomy" id="1930276"/>
    <lineage>
        <taxon>Bacteria</taxon>
        <taxon>Pseudomonadati</taxon>
        <taxon>Planctomycetota</taxon>
        <taxon>Planctomycetia</taxon>
        <taxon>Pirellulales</taxon>
        <taxon>Lacipirellulaceae</taxon>
        <taxon>Adhaeretor</taxon>
    </lineage>
</organism>
<dbReference type="RefSeq" id="WP_145060736.1">
    <property type="nucleotide sequence ID" value="NZ_CP036263.1"/>
</dbReference>
<evidence type="ECO:0000313" key="3">
    <source>
        <dbReference type="EMBL" id="QDS99528.1"/>
    </source>
</evidence>
<evidence type="ECO:0000256" key="2">
    <source>
        <dbReference type="SAM" id="SignalP"/>
    </source>
</evidence>
<sequence length="380" mass="39979" precursor="true">MPRTRCAQAIHTALILTAFIVTGCQNSQSALTNPFLTPDRVPPPSTRALTPGAAQPYYPGDPVPGVPAASQPPAYTPAPNYQGSPYQSTPGYGTPGATPPGGWNGSSQSVPQQTPYSPGYGVQPSSAEIPLGPTANASQNYGGQMVSAGLDSISIPEDQSRLRFERTTFAEPTQNTLAQNQAAQASYVVPQDSILPTPQIPQPTLAGVNQPTGGVSYLQSYGPANLRPVSQTAYPSSVKTNSDLFAGSDGFRPRGSSLGQVSQPPVDIAASGSNLFAAHDAAQAAANDTATRFGMGPTYEWLRGQLVYSPETGQWRIVYMPNGSNPDQLGGNVAVANPELLGQLQSGEFVMVRGQLYNLQNDQNAFAPVYQLSGVQRQRQ</sequence>
<feature type="chain" id="PRO_5021902693" evidence="2">
    <location>
        <begin position="30"/>
        <end position="380"/>
    </location>
</feature>
<evidence type="ECO:0000256" key="1">
    <source>
        <dbReference type="SAM" id="MobiDB-lite"/>
    </source>
</evidence>
<dbReference type="KEGG" id="amob:HG15A2_28520"/>
<accession>A0A517MXC0</accession>
<feature type="compositionally biased region" description="Polar residues" evidence="1">
    <location>
        <begin position="79"/>
        <end position="88"/>
    </location>
</feature>
<feature type="compositionally biased region" description="Polar residues" evidence="1">
    <location>
        <begin position="105"/>
        <end position="116"/>
    </location>
</feature>
<dbReference type="PROSITE" id="PS51257">
    <property type="entry name" value="PROKAR_LIPOPROTEIN"/>
    <property type="match status" value="1"/>
</dbReference>
<dbReference type="Proteomes" id="UP000319852">
    <property type="component" value="Chromosome"/>
</dbReference>
<evidence type="ECO:0000313" key="4">
    <source>
        <dbReference type="Proteomes" id="UP000319852"/>
    </source>
</evidence>
<keyword evidence="4" id="KW-1185">Reference proteome</keyword>
<reference evidence="3 4" key="1">
    <citation type="submission" date="2019-02" db="EMBL/GenBank/DDBJ databases">
        <title>Deep-cultivation of Planctomycetes and their phenomic and genomic characterization uncovers novel biology.</title>
        <authorList>
            <person name="Wiegand S."/>
            <person name="Jogler M."/>
            <person name="Boedeker C."/>
            <person name="Pinto D."/>
            <person name="Vollmers J."/>
            <person name="Rivas-Marin E."/>
            <person name="Kohn T."/>
            <person name="Peeters S.H."/>
            <person name="Heuer A."/>
            <person name="Rast P."/>
            <person name="Oberbeckmann S."/>
            <person name="Bunk B."/>
            <person name="Jeske O."/>
            <person name="Meyerdierks A."/>
            <person name="Storesund J.E."/>
            <person name="Kallscheuer N."/>
            <person name="Luecker S."/>
            <person name="Lage O.M."/>
            <person name="Pohl T."/>
            <person name="Merkel B.J."/>
            <person name="Hornburger P."/>
            <person name="Mueller R.-W."/>
            <person name="Bruemmer F."/>
            <person name="Labrenz M."/>
            <person name="Spormann A.M."/>
            <person name="Op den Camp H."/>
            <person name="Overmann J."/>
            <person name="Amann R."/>
            <person name="Jetten M.S.M."/>
            <person name="Mascher T."/>
            <person name="Medema M.H."/>
            <person name="Devos D.P."/>
            <person name="Kaster A.-K."/>
            <person name="Ovreas L."/>
            <person name="Rohde M."/>
            <person name="Galperin M.Y."/>
            <person name="Jogler C."/>
        </authorList>
    </citation>
    <scope>NUCLEOTIDE SEQUENCE [LARGE SCALE GENOMIC DNA]</scope>
    <source>
        <strain evidence="3 4">HG15A2</strain>
    </source>
</reference>